<dbReference type="SUPFAM" id="SSF56112">
    <property type="entry name" value="Protein kinase-like (PK-like)"/>
    <property type="match status" value="1"/>
</dbReference>
<gene>
    <name evidence="2" type="ordered locus">Bind_2221</name>
</gene>
<dbReference type="RefSeq" id="WP_012385194.1">
    <property type="nucleotide sequence ID" value="NC_010581.1"/>
</dbReference>
<reference evidence="2 3" key="2">
    <citation type="journal article" date="2010" name="J. Bacteriol.">
        <title>Complete genome sequence of Beijerinckia indica subsp. indica.</title>
        <authorList>
            <person name="Tamas I."/>
            <person name="Dedysh S.N."/>
            <person name="Liesack W."/>
            <person name="Stott M.B."/>
            <person name="Alam M."/>
            <person name="Murrell J.C."/>
            <person name="Dunfield P.F."/>
        </authorList>
    </citation>
    <scope>NUCLEOTIDE SEQUENCE [LARGE SCALE GENOMIC DNA]</scope>
    <source>
        <strain evidence="3">ATCC 9039 / DSM 1715 / NCIMB 8712</strain>
    </source>
</reference>
<dbReference type="Proteomes" id="UP000001695">
    <property type="component" value="Chromosome"/>
</dbReference>
<keyword evidence="3" id="KW-1185">Reference proteome</keyword>
<dbReference type="eggNOG" id="COG0645">
    <property type="taxonomic scope" value="Bacteria"/>
</dbReference>
<name>B2IGS8_BEII9</name>
<evidence type="ECO:0000313" key="3">
    <source>
        <dbReference type="Proteomes" id="UP000001695"/>
    </source>
</evidence>
<feature type="domain" description="Aminoglycoside phosphotransferase" evidence="1">
    <location>
        <begin position="144"/>
        <end position="280"/>
    </location>
</feature>
<dbReference type="Pfam" id="PF13671">
    <property type="entry name" value="AAA_33"/>
    <property type="match status" value="1"/>
</dbReference>
<dbReference type="SUPFAM" id="SSF52540">
    <property type="entry name" value="P-loop containing nucleoside triphosphate hydrolases"/>
    <property type="match status" value="1"/>
</dbReference>
<dbReference type="Gene3D" id="3.90.1200.10">
    <property type="match status" value="1"/>
</dbReference>
<dbReference type="OrthoDB" id="9810277at2"/>
<dbReference type="PANTHER" id="PTHR43883">
    <property type="entry name" value="SLR0207 PROTEIN"/>
    <property type="match status" value="1"/>
</dbReference>
<accession>B2IGS8</accession>
<organism evidence="2 3">
    <name type="scientific">Beijerinckia indica subsp. indica (strain ATCC 9039 / DSM 1715 / NCIMB 8712)</name>
    <dbReference type="NCBI Taxonomy" id="395963"/>
    <lineage>
        <taxon>Bacteria</taxon>
        <taxon>Pseudomonadati</taxon>
        <taxon>Pseudomonadota</taxon>
        <taxon>Alphaproteobacteria</taxon>
        <taxon>Hyphomicrobiales</taxon>
        <taxon>Beijerinckiaceae</taxon>
        <taxon>Beijerinckia</taxon>
    </lineage>
</organism>
<dbReference type="InterPro" id="IPR052732">
    <property type="entry name" value="Cell-binding_unc_protein"/>
</dbReference>
<reference evidence="3" key="1">
    <citation type="submission" date="2008-03" db="EMBL/GenBank/DDBJ databases">
        <title>Complete sequence of chromosome of Beijerinckia indica subsp. indica ATCC 9039.</title>
        <authorList>
            <consortium name="US DOE Joint Genome Institute"/>
            <person name="Copeland A."/>
            <person name="Lucas S."/>
            <person name="Lapidus A."/>
            <person name="Glavina del Rio T."/>
            <person name="Dalin E."/>
            <person name="Tice H."/>
            <person name="Bruce D."/>
            <person name="Goodwin L."/>
            <person name="Pitluck S."/>
            <person name="LaButti K."/>
            <person name="Schmutz J."/>
            <person name="Larimer F."/>
            <person name="Land M."/>
            <person name="Hauser L."/>
            <person name="Kyrpides N."/>
            <person name="Mikhailova N."/>
            <person name="Dunfield P.F."/>
            <person name="Dedysh S.N."/>
            <person name="Liesack W."/>
            <person name="Saw J.H."/>
            <person name="Alam M."/>
            <person name="Chen Y."/>
            <person name="Murrell J.C."/>
            <person name="Richardson P."/>
        </authorList>
    </citation>
    <scope>NUCLEOTIDE SEQUENCE [LARGE SCALE GENOMIC DNA]</scope>
    <source>
        <strain evidence="3">ATCC 9039 / DSM 1715 / NCIMB 8712</strain>
    </source>
</reference>
<evidence type="ECO:0000259" key="1">
    <source>
        <dbReference type="Pfam" id="PF01636"/>
    </source>
</evidence>
<dbReference type="Gene3D" id="3.40.50.300">
    <property type="entry name" value="P-loop containing nucleotide triphosphate hydrolases"/>
    <property type="match status" value="1"/>
</dbReference>
<sequence>MPPVSPGELAHDTHDDGQAETIAFLQSEKAFGEKPLRPPIATHISLIFLYAQRAIKLKRAVHFPYVDFSTPALRLAACERELALNRRTAPTLYSGVRRITRDNDGSLQIDGKGPLVDAVVDMRRFDDDALLAHHAEQGGLPIPLLTKLAQTIATFHRAAETVANGRDDETATARLARIIDLNEAAFASNSIIPAQASLALAQTFRARLAALASLLDHRAKAGKIRHCHGDLHLRNICLLEGEPTLFDCLEFDDDMARVDILYDLAFLLMDLWHRGLAREANWIFNRYLDQMDEDDGLTAMPFFMALRAAIRAHVAATLGRSNEALSYFALAQALLHPRPAALVSIGGLSGTGKSTLAAALAPAIGPAPGARVLSSDRIRKGLFGVRAETRLPPEAYAPEVSARVYARITTLAETILHLGQGVVADAVFDRMDDRAEIERVAAKGNVPFLGFWLETSLERQIERVEARRNDASDADATIVLAQRDRDTGAIQWHHLVSDHEATTTARQALEICQARLECPA</sequence>
<dbReference type="PANTHER" id="PTHR43883:SF1">
    <property type="entry name" value="GLUCONOKINASE"/>
    <property type="match status" value="1"/>
</dbReference>
<dbReference type="STRING" id="395963.Bind_2221"/>
<dbReference type="InterPro" id="IPR027417">
    <property type="entry name" value="P-loop_NTPase"/>
</dbReference>
<dbReference type="EMBL" id="CP001016">
    <property type="protein sequence ID" value="ACB95839.1"/>
    <property type="molecule type" value="Genomic_DNA"/>
</dbReference>
<dbReference type="Pfam" id="PF01636">
    <property type="entry name" value="APH"/>
    <property type="match status" value="1"/>
</dbReference>
<dbReference type="eggNOG" id="COG2187">
    <property type="taxonomic scope" value="Bacteria"/>
</dbReference>
<evidence type="ECO:0000313" key="2">
    <source>
        <dbReference type="EMBL" id="ACB95839.1"/>
    </source>
</evidence>
<dbReference type="InterPro" id="IPR002575">
    <property type="entry name" value="Aminoglycoside_PTrfase"/>
</dbReference>
<dbReference type="AlphaFoldDB" id="B2IGS8"/>
<protein>
    <recommendedName>
        <fullName evidence="1">Aminoglycoside phosphotransferase domain-containing protein</fullName>
    </recommendedName>
</protein>
<dbReference type="KEGG" id="bid:Bind_2221"/>
<dbReference type="InterPro" id="IPR011009">
    <property type="entry name" value="Kinase-like_dom_sf"/>
</dbReference>
<dbReference type="HOGENOM" id="CLU_026771_1_0_5"/>
<proteinExistence type="predicted"/>